<evidence type="ECO:0000313" key="8">
    <source>
        <dbReference type="Proteomes" id="UP000257017"/>
    </source>
</evidence>
<comment type="function">
    <text evidence="6">Specifically methylates the N7 position of a guanine in 16S rRNA.</text>
</comment>
<keyword evidence="1 6" id="KW-0963">Cytoplasm</keyword>
<dbReference type="InterPro" id="IPR003682">
    <property type="entry name" value="rRNA_ssu_MeTfrase_G"/>
</dbReference>
<keyword evidence="3 6" id="KW-0489">Methyltransferase</keyword>
<comment type="similarity">
    <text evidence="6">Belongs to the methyltransferase superfamily. RNA methyltransferase RsmG family.</text>
</comment>
<evidence type="ECO:0000256" key="4">
    <source>
        <dbReference type="ARBA" id="ARBA00022679"/>
    </source>
</evidence>
<evidence type="ECO:0000256" key="1">
    <source>
        <dbReference type="ARBA" id="ARBA00022490"/>
    </source>
</evidence>
<dbReference type="Proteomes" id="UP000257017">
    <property type="component" value="Chromosome"/>
</dbReference>
<dbReference type="SUPFAM" id="SSF53335">
    <property type="entry name" value="S-adenosyl-L-methionine-dependent methyltransferases"/>
    <property type="match status" value="1"/>
</dbReference>
<accession>A0A346E123</accession>
<dbReference type="AlphaFoldDB" id="A0A346E123"/>
<proteinExistence type="inferred from homology"/>
<dbReference type="PANTHER" id="PTHR31760:SF0">
    <property type="entry name" value="S-ADENOSYL-L-METHIONINE-DEPENDENT METHYLTRANSFERASES SUPERFAMILY PROTEIN"/>
    <property type="match status" value="1"/>
</dbReference>
<comment type="caution">
    <text evidence="6">Lacks conserved residue(s) required for the propagation of feature annotation.</text>
</comment>
<comment type="subcellular location">
    <subcellularLocation>
        <location evidence="6">Cytoplasm</location>
    </subcellularLocation>
</comment>
<evidence type="ECO:0000313" key="7">
    <source>
        <dbReference type="EMBL" id="AXN02678.1"/>
    </source>
</evidence>
<dbReference type="InterPro" id="IPR029063">
    <property type="entry name" value="SAM-dependent_MTases_sf"/>
</dbReference>
<keyword evidence="5 6" id="KW-0949">S-adenosyl-L-methionine</keyword>
<evidence type="ECO:0000256" key="6">
    <source>
        <dbReference type="HAMAP-Rule" id="MF_00074"/>
    </source>
</evidence>
<dbReference type="EC" id="2.1.1.-" evidence="6"/>
<gene>
    <name evidence="6" type="primary">rsmG</name>
    <name evidence="7" type="ORF">C9I73_141</name>
</gene>
<protein>
    <recommendedName>
        <fullName evidence="6">Ribosomal RNA small subunit methyltransferase G</fullName>
        <ecNumber evidence="6">2.1.1.-</ecNumber>
    </recommendedName>
    <alternativeName>
        <fullName evidence="6">16S rRNA 7-methylguanosine methyltransferase</fullName>
        <shortName evidence="6">16S rRNA m7G methyltransferase</shortName>
    </alternativeName>
</protein>
<name>A0A346E123_9FLAO</name>
<evidence type="ECO:0000256" key="5">
    <source>
        <dbReference type="ARBA" id="ARBA00022691"/>
    </source>
</evidence>
<feature type="binding site" evidence="6">
    <location>
        <position position="146"/>
    </location>
    <ligand>
        <name>S-adenosyl-L-methionine</name>
        <dbReference type="ChEBI" id="CHEBI:59789"/>
    </ligand>
</feature>
<sequence>MHKYYLIVYNMHAFLKPKLSKIKITTNQIYKLRELSNMYKYWKNKINIISNKSSTDFFINHLLSSISIANIVKFINNTLILDAGTGVPGIPLAILFDHCKFTLIDSVSKKIKIIKDFIKYLELTNVEVKCTNVKQIKQKFNVIVTRGLYKKLVNYLIQKNIIISENKLFKNVILCITGTKTKIKRFRE</sequence>
<reference evidence="7 8" key="1">
    <citation type="submission" date="2018-03" db="EMBL/GenBank/DDBJ databases">
        <title>A parallel universe: an anciently diverged bacterial symbiosis in a Hawaiian planthopper (Hemiptera: Cixiidae) reveals rearranged nutritional responsibilities.</title>
        <authorList>
            <person name="Bennett G."/>
            <person name="Mao M."/>
        </authorList>
    </citation>
    <scope>NUCLEOTIDE SEQUENCE [LARGE SCALE GENOMIC DNA]</scope>
    <source>
        <strain evidence="7 8">OLIH</strain>
    </source>
</reference>
<evidence type="ECO:0000256" key="3">
    <source>
        <dbReference type="ARBA" id="ARBA00022603"/>
    </source>
</evidence>
<dbReference type="GO" id="GO:0070043">
    <property type="term" value="F:rRNA (guanine-N7-)-methyltransferase activity"/>
    <property type="evidence" value="ECO:0007669"/>
    <property type="project" value="UniProtKB-UniRule"/>
</dbReference>
<dbReference type="EMBL" id="CP028359">
    <property type="protein sequence ID" value="AXN02678.1"/>
    <property type="molecule type" value="Genomic_DNA"/>
</dbReference>
<dbReference type="Pfam" id="PF02527">
    <property type="entry name" value="GidB"/>
    <property type="match status" value="1"/>
</dbReference>
<keyword evidence="2 6" id="KW-0698">rRNA processing</keyword>
<dbReference type="GO" id="GO:0005829">
    <property type="term" value="C:cytosol"/>
    <property type="evidence" value="ECO:0007669"/>
    <property type="project" value="TreeGrafter"/>
</dbReference>
<dbReference type="HAMAP" id="MF_00074">
    <property type="entry name" value="16SrRNA_methyltr_G"/>
    <property type="match status" value="1"/>
</dbReference>
<keyword evidence="4 6" id="KW-0808">Transferase</keyword>
<dbReference type="Gene3D" id="3.40.50.150">
    <property type="entry name" value="Vaccinia Virus protein VP39"/>
    <property type="match status" value="1"/>
</dbReference>
<dbReference type="PANTHER" id="PTHR31760">
    <property type="entry name" value="S-ADENOSYL-L-METHIONINE-DEPENDENT METHYLTRANSFERASES SUPERFAMILY PROTEIN"/>
    <property type="match status" value="1"/>
</dbReference>
<organism evidence="7 8">
    <name type="scientific">Candidatus Karelsulcia muelleri</name>
    <dbReference type="NCBI Taxonomy" id="336810"/>
    <lineage>
        <taxon>Bacteria</taxon>
        <taxon>Pseudomonadati</taxon>
        <taxon>Bacteroidota</taxon>
        <taxon>Flavobacteriia</taxon>
        <taxon>Flavobacteriales</taxon>
        <taxon>Candidatus Karelsulcia</taxon>
    </lineage>
</organism>
<evidence type="ECO:0000256" key="2">
    <source>
        <dbReference type="ARBA" id="ARBA00022552"/>
    </source>
</evidence>